<dbReference type="Proteomes" id="UP000290560">
    <property type="component" value="Unassembled WGS sequence"/>
</dbReference>
<reference evidence="1" key="1">
    <citation type="journal article" date="2018" name="Data Brief">
        <title>Genome sequence data from 17 accessions of Ensete ventricosum, a staple food crop for millions in Ethiopia.</title>
        <authorList>
            <person name="Yemataw Z."/>
            <person name="Muzemil S."/>
            <person name="Ambachew D."/>
            <person name="Tripathi L."/>
            <person name="Tesfaye K."/>
            <person name="Chala A."/>
            <person name="Farbos A."/>
            <person name="O'Neill P."/>
            <person name="Moore K."/>
            <person name="Grant M."/>
            <person name="Studholme D.J."/>
        </authorList>
    </citation>
    <scope>NUCLEOTIDE SEQUENCE [LARGE SCALE GENOMIC DNA]</scope>
    <source>
        <tissue evidence="1">Leaf</tissue>
    </source>
</reference>
<gene>
    <name evidence="1" type="ORF">BHM03_00014067</name>
</gene>
<sequence>MERHDPTLAFTRVHILNLCPRKVLCLHSMFYLLRRLLLCGLDSSLSSTQVAPLLDLH</sequence>
<protein>
    <submittedName>
        <fullName evidence="1">Uncharacterized protein</fullName>
    </submittedName>
</protein>
<name>A0A445ME63_ENSVE</name>
<dbReference type="AlphaFoldDB" id="A0A445ME63"/>
<proteinExistence type="predicted"/>
<evidence type="ECO:0000313" key="1">
    <source>
        <dbReference type="EMBL" id="RZR72488.1"/>
    </source>
</evidence>
<dbReference type="EMBL" id="KV875698">
    <property type="protein sequence ID" value="RZR72488.1"/>
    <property type="molecule type" value="Genomic_DNA"/>
</dbReference>
<organism evidence="1">
    <name type="scientific">Ensete ventricosum</name>
    <name type="common">Abyssinian banana</name>
    <name type="synonym">Musa ensete</name>
    <dbReference type="NCBI Taxonomy" id="4639"/>
    <lineage>
        <taxon>Eukaryota</taxon>
        <taxon>Viridiplantae</taxon>
        <taxon>Streptophyta</taxon>
        <taxon>Embryophyta</taxon>
        <taxon>Tracheophyta</taxon>
        <taxon>Spermatophyta</taxon>
        <taxon>Magnoliopsida</taxon>
        <taxon>Liliopsida</taxon>
        <taxon>Zingiberales</taxon>
        <taxon>Musaceae</taxon>
        <taxon>Ensete</taxon>
    </lineage>
</organism>
<accession>A0A445ME63</accession>